<keyword evidence="4 8" id="KW-0808">Transferase</keyword>
<keyword evidence="5" id="KW-0949">S-adenosyl-L-methionine</keyword>
<dbReference type="EC" id="2.1.1.172" evidence="8"/>
<dbReference type="Gene3D" id="3.40.50.150">
    <property type="entry name" value="Vaccinia Virus protein VP39"/>
    <property type="match status" value="2"/>
</dbReference>
<dbReference type="PANTHER" id="PTHR47816">
    <property type="entry name" value="RIBOSOMAL RNA SMALL SUBUNIT METHYLTRANSFERASE C"/>
    <property type="match status" value="1"/>
</dbReference>
<feature type="region of interest" description="Disordered" evidence="6">
    <location>
        <begin position="1"/>
        <end position="21"/>
    </location>
</feature>
<proteinExistence type="predicted"/>
<dbReference type="CDD" id="cd02440">
    <property type="entry name" value="AdoMet_MTases"/>
    <property type="match status" value="1"/>
</dbReference>
<evidence type="ECO:0000256" key="2">
    <source>
        <dbReference type="ARBA" id="ARBA00022552"/>
    </source>
</evidence>
<evidence type="ECO:0000256" key="5">
    <source>
        <dbReference type="ARBA" id="ARBA00022691"/>
    </source>
</evidence>
<protein>
    <submittedName>
        <fullName evidence="8">16S rRNA (Guanine1207-N2)-methyltransferase</fullName>
        <ecNumber evidence="8">2.1.1.172</ecNumber>
    </submittedName>
</protein>
<dbReference type="InterPro" id="IPR029063">
    <property type="entry name" value="SAM-dependent_MTases_sf"/>
</dbReference>
<dbReference type="AlphaFoldDB" id="A0A7X0IWI0"/>
<name>A0A7X0IWI0_9HYPH</name>
<feature type="domain" description="Methyltransferase small" evidence="7">
    <location>
        <begin position="188"/>
        <end position="356"/>
    </location>
</feature>
<gene>
    <name evidence="8" type="ORF">GGD46_005424</name>
</gene>
<evidence type="ECO:0000256" key="4">
    <source>
        <dbReference type="ARBA" id="ARBA00022679"/>
    </source>
</evidence>
<evidence type="ECO:0000256" key="3">
    <source>
        <dbReference type="ARBA" id="ARBA00022603"/>
    </source>
</evidence>
<keyword evidence="2" id="KW-0698">rRNA processing</keyword>
<evidence type="ECO:0000313" key="8">
    <source>
        <dbReference type="EMBL" id="MBB6488113.1"/>
    </source>
</evidence>
<evidence type="ECO:0000256" key="1">
    <source>
        <dbReference type="ARBA" id="ARBA00022490"/>
    </source>
</evidence>
<evidence type="ECO:0000256" key="6">
    <source>
        <dbReference type="SAM" id="MobiDB-lite"/>
    </source>
</evidence>
<dbReference type="EMBL" id="JACHBG010000019">
    <property type="protein sequence ID" value="MBB6488113.1"/>
    <property type="molecule type" value="Genomic_DNA"/>
</dbReference>
<dbReference type="PANTHER" id="PTHR47816:SF4">
    <property type="entry name" value="RIBOSOMAL RNA SMALL SUBUNIT METHYLTRANSFERASE C"/>
    <property type="match status" value="1"/>
</dbReference>
<dbReference type="SUPFAM" id="SSF53335">
    <property type="entry name" value="S-adenosyl-L-methionine-dependent methyltransferases"/>
    <property type="match status" value="1"/>
</dbReference>
<dbReference type="InterPro" id="IPR007848">
    <property type="entry name" value="Small_mtfrase_dom"/>
</dbReference>
<accession>A0A7X0IWI0</accession>
<reference evidence="8 9" key="1">
    <citation type="submission" date="2020-08" db="EMBL/GenBank/DDBJ databases">
        <title>Genomic Encyclopedia of Type Strains, Phase IV (KMG-V): Genome sequencing to study the core and pangenomes of soil and plant-associated prokaryotes.</title>
        <authorList>
            <person name="Whitman W."/>
        </authorList>
    </citation>
    <scope>NUCLEOTIDE SEQUENCE [LARGE SCALE GENOMIC DNA]</scope>
    <source>
        <strain evidence="8 9">SEMIA 4060</strain>
    </source>
</reference>
<sequence>MKYDKATDIRRSKSTFHDETTPMSRDALKTLFHPFASGTVDAPGEGERILFLGAEAGFSLPGDFAAELSAVQGFRPFYRQLQAQRINVTPEIEGEGYDGALVLCGKHKGENESYIAETLSRVKEGGLIVIAGGKEDGIQPLRKRLEGFGLAVEHMPKYHGVALWFARPADVKALTAQLVKPATRVDERFTTTAGMFSHDRIDAGSELLASRLPTDFTGDAADFGAGWGYLSVELATKSPRIARIDLYEAHYGALEAARANLLANCPKVAQRFFWTDLASEPVKDKYDLIIMNPPFHEGHAAEPSLGQAMIKTAASALRGGGRLMLVANRGLPYEPVLAENFKEFGETCRNARFKVLWAKK</sequence>
<evidence type="ECO:0000259" key="7">
    <source>
        <dbReference type="Pfam" id="PF05175"/>
    </source>
</evidence>
<keyword evidence="3 8" id="KW-0489">Methyltransferase</keyword>
<organism evidence="8 9">
    <name type="scientific">Rhizobium lusitanum</name>
    <dbReference type="NCBI Taxonomy" id="293958"/>
    <lineage>
        <taxon>Bacteria</taxon>
        <taxon>Pseudomonadati</taxon>
        <taxon>Pseudomonadota</taxon>
        <taxon>Alphaproteobacteria</taxon>
        <taxon>Hyphomicrobiales</taxon>
        <taxon>Rhizobiaceae</taxon>
        <taxon>Rhizobium/Agrobacterium group</taxon>
        <taxon>Rhizobium</taxon>
    </lineage>
</organism>
<dbReference type="Proteomes" id="UP000565576">
    <property type="component" value="Unassembled WGS sequence"/>
</dbReference>
<dbReference type="PROSITE" id="PS00092">
    <property type="entry name" value="N6_MTASE"/>
    <property type="match status" value="1"/>
</dbReference>
<comment type="caution">
    <text evidence="8">The sequence shown here is derived from an EMBL/GenBank/DDBJ whole genome shotgun (WGS) entry which is preliminary data.</text>
</comment>
<dbReference type="Pfam" id="PF05175">
    <property type="entry name" value="MTS"/>
    <property type="match status" value="1"/>
</dbReference>
<feature type="compositionally biased region" description="Basic and acidic residues" evidence="6">
    <location>
        <begin position="1"/>
        <end position="20"/>
    </location>
</feature>
<dbReference type="GO" id="GO:0003676">
    <property type="term" value="F:nucleic acid binding"/>
    <property type="evidence" value="ECO:0007669"/>
    <property type="project" value="InterPro"/>
</dbReference>
<dbReference type="InterPro" id="IPR002052">
    <property type="entry name" value="DNA_methylase_N6_adenine_CS"/>
</dbReference>
<dbReference type="GO" id="GO:0052914">
    <property type="term" value="F:16S rRNA (guanine(1207)-N(2))-methyltransferase activity"/>
    <property type="evidence" value="ECO:0007669"/>
    <property type="project" value="UniProtKB-EC"/>
</dbReference>
<dbReference type="InterPro" id="IPR046977">
    <property type="entry name" value="RsmC/RlmG"/>
</dbReference>
<evidence type="ECO:0000313" key="9">
    <source>
        <dbReference type="Proteomes" id="UP000565576"/>
    </source>
</evidence>
<keyword evidence="1" id="KW-0963">Cytoplasm</keyword>